<accession>A0A6G4WSY6</accession>
<evidence type="ECO:0000313" key="2">
    <source>
        <dbReference type="EMBL" id="NGO68113.1"/>
    </source>
</evidence>
<evidence type="ECO:0008006" key="4">
    <source>
        <dbReference type="Google" id="ProtNLM"/>
    </source>
</evidence>
<dbReference type="EMBL" id="JAAKZZ010000044">
    <property type="protein sequence ID" value="NGO68113.1"/>
    <property type="molecule type" value="Genomic_DNA"/>
</dbReference>
<protein>
    <recommendedName>
        <fullName evidence="4">Lipoprotein</fullName>
    </recommendedName>
</protein>
<sequence>MAGRRRTGRTAGGVVSAALVLALVGSCDAAGGDSGDGTRADRAAVQRLLDRQAAAVRNGNERAYLATVTSPGPFRRTFRNLRKLPLAEWSYRVTRVTPDAGDGTGGTAEARLRYRLKGHDRAASTAVEKLELVRAAGRWRVSGEAADSERQLWEQGELTVVRGERSLVLGVGRSRRTLRALARTADRAVPAVSGAWPRDWQRTLVVEAPASVPDLARLLGEPASAAGTYEGIAAVTTGEAGGPGRRDAPADRIVVNPRAYGVLSAEGRQIVTTHEATHVATRRQTTSATPMWLSEGLADWVAYRSSPLGRRGAAAIAPELAREVRETGPPRALPTDRDFRFGSDADQLARAYQGGWLACRMIAERWGERRLVSLYERVGRSGTDTKGADRALRAELGVGEKEFTGLWRTYVRERLAE</sequence>
<comment type="caution">
    <text evidence="2">The sequence shown here is derived from an EMBL/GenBank/DDBJ whole genome shotgun (WGS) entry which is preliminary data.</text>
</comment>
<keyword evidence="1" id="KW-0732">Signal</keyword>
<evidence type="ECO:0000313" key="3">
    <source>
        <dbReference type="Proteomes" id="UP000477722"/>
    </source>
</evidence>
<name>A0A6G4WSY6_9ACTN</name>
<dbReference type="PROSITE" id="PS51257">
    <property type="entry name" value="PROKAR_LIPOPROTEIN"/>
    <property type="match status" value="1"/>
</dbReference>
<dbReference type="Proteomes" id="UP000477722">
    <property type="component" value="Unassembled WGS sequence"/>
</dbReference>
<keyword evidence="3" id="KW-1185">Reference proteome</keyword>
<proteinExistence type="predicted"/>
<feature type="chain" id="PRO_5038449099" description="Lipoprotein" evidence="1">
    <location>
        <begin position="30"/>
        <end position="417"/>
    </location>
</feature>
<organism evidence="2 3">
    <name type="scientific">Streptomyces boncukensis</name>
    <dbReference type="NCBI Taxonomy" id="2711219"/>
    <lineage>
        <taxon>Bacteria</taxon>
        <taxon>Bacillati</taxon>
        <taxon>Actinomycetota</taxon>
        <taxon>Actinomycetes</taxon>
        <taxon>Kitasatosporales</taxon>
        <taxon>Streptomycetaceae</taxon>
        <taxon>Streptomyces</taxon>
    </lineage>
</organism>
<dbReference type="AlphaFoldDB" id="A0A6G4WSY6"/>
<feature type="signal peptide" evidence="1">
    <location>
        <begin position="1"/>
        <end position="29"/>
    </location>
</feature>
<dbReference type="RefSeq" id="WP_165297766.1">
    <property type="nucleotide sequence ID" value="NZ_JAAKZZ010000044.1"/>
</dbReference>
<reference evidence="2 3" key="1">
    <citation type="submission" date="2020-02" db="EMBL/GenBank/DDBJ databases">
        <title>Whole-genome analyses of novel actinobacteria.</title>
        <authorList>
            <person name="Sahin N."/>
            <person name="Tatar D."/>
        </authorList>
    </citation>
    <scope>NUCLEOTIDE SEQUENCE [LARGE SCALE GENOMIC DNA]</scope>
    <source>
        <strain evidence="2 3">SB3404</strain>
    </source>
</reference>
<gene>
    <name evidence="2" type="ORF">G5C65_07065</name>
</gene>
<evidence type="ECO:0000256" key="1">
    <source>
        <dbReference type="SAM" id="SignalP"/>
    </source>
</evidence>